<evidence type="ECO:0000313" key="7">
    <source>
        <dbReference type="EMBL" id="SMO86617.1"/>
    </source>
</evidence>
<dbReference type="Proteomes" id="UP000319014">
    <property type="component" value="Unassembled WGS sequence"/>
</dbReference>
<organism evidence="7 8">
    <name type="scientific">Paracoccus laeviglucosivorans</name>
    <dbReference type="NCBI Taxonomy" id="1197861"/>
    <lineage>
        <taxon>Bacteria</taxon>
        <taxon>Pseudomonadati</taxon>
        <taxon>Pseudomonadota</taxon>
        <taxon>Alphaproteobacteria</taxon>
        <taxon>Rhodobacterales</taxon>
        <taxon>Paracoccaceae</taxon>
        <taxon>Paracoccus</taxon>
    </lineage>
</organism>
<keyword evidence="2" id="KW-1003">Cell membrane</keyword>
<accession>A0A521ERT8</accession>
<evidence type="ECO:0000256" key="5">
    <source>
        <dbReference type="ARBA" id="ARBA00023136"/>
    </source>
</evidence>
<evidence type="ECO:0000256" key="4">
    <source>
        <dbReference type="ARBA" id="ARBA00022989"/>
    </source>
</evidence>
<feature type="transmembrane region" description="Helical" evidence="6">
    <location>
        <begin position="163"/>
        <end position="187"/>
    </location>
</feature>
<evidence type="ECO:0000256" key="2">
    <source>
        <dbReference type="ARBA" id="ARBA00022475"/>
    </source>
</evidence>
<feature type="transmembrane region" description="Helical" evidence="6">
    <location>
        <begin position="193"/>
        <end position="212"/>
    </location>
</feature>
<sequence>MSGQHVTAPRGRPAFLRVLGSAETLVPLTILFARVFGAVLGLVLSLVMARVMGPHEMGRALTAMSLAMILPIFASGSCEIGASRFLTQALYRNENARAAGFIRMTWQVAAICVPVVIVVGALLCLRISPEDGRTAFLIAVASAALMGMLRIGSAHAMGFSRVIVATLPGTFLRPLMLLMFFGIYLLIWSEMPSATVVLICFLLSAAVNLALQQGLLMGNYRSLSGIRRDMSERRGWIAYGLQMGATMLFIEYSKEVTVLFSSFSLTPADVASLSVALSFVGFVRFGVVAVNQSITPNLSRSIAAGDDNRLLQIVDRSTLMKMVPVIGGLLLFGLFGHQLLRLYNAGFEKSWWLLLLLMADPLCLAIFGPAANVLSLTGQQRRLMIVGIVMLAVLAALVVIGGYAFGLAGAAIGATLAWTGFYGVLTLLVWREKRVNLTLLGTLARKIR</sequence>
<dbReference type="PANTHER" id="PTHR30250:SF11">
    <property type="entry name" value="O-ANTIGEN TRANSPORTER-RELATED"/>
    <property type="match status" value="1"/>
</dbReference>
<keyword evidence="8" id="KW-1185">Reference proteome</keyword>
<evidence type="ECO:0000256" key="1">
    <source>
        <dbReference type="ARBA" id="ARBA00004651"/>
    </source>
</evidence>
<keyword evidence="5 6" id="KW-0472">Membrane</keyword>
<dbReference type="AlphaFoldDB" id="A0A521ERT8"/>
<evidence type="ECO:0000313" key="8">
    <source>
        <dbReference type="Proteomes" id="UP000319014"/>
    </source>
</evidence>
<keyword evidence="4 6" id="KW-1133">Transmembrane helix</keyword>
<dbReference type="InterPro" id="IPR050833">
    <property type="entry name" value="Poly_Biosynth_Transport"/>
</dbReference>
<feature type="transmembrane region" description="Helical" evidence="6">
    <location>
        <begin position="319"/>
        <end position="339"/>
    </location>
</feature>
<feature type="transmembrane region" description="Helical" evidence="6">
    <location>
        <begin position="270"/>
        <end position="290"/>
    </location>
</feature>
<dbReference type="OrthoDB" id="9800982at2"/>
<gene>
    <name evidence="7" type="ORF">SAMN06265221_11518</name>
</gene>
<dbReference type="EMBL" id="FXTK01000015">
    <property type="protein sequence ID" value="SMO86617.1"/>
    <property type="molecule type" value="Genomic_DNA"/>
</dbReference>
<name>A0A521ERT8_9RHOB</name>
<proteinExistence type="predicted"/>
<feature type="transmembrane region" description="Helical" evidence="6">
    <location>
        <begin position="383"/>
        <end position="405"/>
    </location>
</feature>
<feature type="transmembrane region" description="Helical" evidence="6">
    <location>
        <begin position="25"/>
        <end position="49"/>
    </location>
</feature>
<feature type="transmembrane region" description="Helical" evidence="6">
    <location>
        <begin position="134"/>
        <end position="151"/>
    </location>
</feature>
<reference evidence="7 8" key="1">
    <citation type="submission" date="2017-05" db="EMBL/GenBank/DDBJ databases">
        <authorList>
            <person name="Varghese N."/>
            <person name="Submissions S."/>
        </authorList>
    </citation>
    <scope>NUCLEOTIDE SEQUENCE [LARGE SCALE GENOMIC DNA]</scope>
    <source>
        <strain evidence="7 8">DSM 100094</strain>
    </source>
</reference>
<feature type="transmembrane region" description="Helical" evidence="6">
    <location>
        <begin position="411"/>
        <end position="430"/>
    </location>
</feature>
<evidence type="ECO:0000256" key="6">
    <source>
        <dbReference type="SAM" id="Phobius"/>
    </source>
</evidence>
<feature type="transmembrane region" description="Helical" evidence="6">
    <location>
        <begin position="108"/>
        <end position="128"/>
    </location>
</feature>
<comment type="subcellular location">
    <subcellularLocation>
        <location evidence="1">Cell membrane</location>
        <topology evidence="1">Multi-pass membrane protein</topology>
    </subcellularLocation>
</comment>
<evidence type="ECO:0000256" key="3">
    <source>
        <dbReference type="ARBA" id="ARBA00022692"/>
    </source>
</evidence>
<protein>
    <submittedName>
        <fullName evidence="7">Membrane protein involved in the export of O-antigen and teichoic acid</fullName>
    </submittedName>
</protein>
<feature type="transmembrane region" description="Helical" evidence="6">
    <location>
        <begin position="61"/>
        <end position="87"/>
    </location>
</feature>
<keyword evidence="3 6" id="KW-0812">Transmembrane</keyword>
<dbReference type="GO" id="GO:0005886">
    <property type="term" value="C:plasma membrane"/>
    <property type="evidence" value="ECO:0007669"/>
    <property type="project" value="UniProtKB-SubCell"/>
</dbReference>
<feature type="transmembrane region" description="Helical" evidence="6">
    <location>
        <begin position="351"/>
        <end position="371"/>
    </location>
</feature>
<dbReference type="RefSeq" id="WP_142663985.1">
    <property type="nucleotide sequence ID" value="NZ_FXTK01000015.1"/>
</dbReference>
<dbReference type="PANTHER" id="PTHR30250">
    <property type="entry name" value="PST FAMILY PREDICTED COLANIC ACID TRANSPORTER"/>
    <property type="match status" value="1"/>
</dbReference>